<proteinExistence type="predicted"/>
<dbReference type="KEGG" id="piv:NCTC13079_00035"/>
<keyword evidence="1 2" id="KW-0732">Signal</keyword>
<dbReference type="SMART" id="SM01208">
    <property type="entry name" value="G5"/>
    <property type="match status" value="1"/>
</dbReference>
<dbReference type="Proteomes" id="UP000269544">
    <property type="component" value="Chromosome"/>
</dbReference>
<dbReference type="PANTHER" id="PTHR21666">
    <property type="entry name" value="PEPTIDASE-RELATED"/>
    <property type="match status" value="1"/>
</dbReference>
<evidence type="ECO:0000256" key="2">
    <source>
        <dbReference type="SAM" id="SignalP"/>
    </source>
</evidence>
<feature type="signal peptide" evidence="2">
    <location>
        <begin position="1"/>
        <end position="37"/>
    </location>
</feature>
<dbReference type="AlphaFoldDB" id="A0A448UZE7"/>
<dbReference type="PROSITE" id="PS51109">
    <property type="entry name" value="G5"/>
    <property type="match status" value="1"/>
</dbReference>
<feature type="domain" description="G5" evidence="3">
    <location>
        <begin position="186"/>
        <end position="266"/>
    </location>
</feature>
<dbReference type="Gene3D" id="2.70.70.10">
    <property type="entry name" value="Glucose Permease (Domain IIA)"/>
    <property type="match status" value="1"/>
</dbReference>
<dbReference type="SUPFAM" id="SSF54106">
    <property type="entry name" value="LysM domain"/>
    <property type="match status" value="1"/>
</dbReference>
<dbReference type="PANTHER" id="PTHR21666:SF270">
    <property type="entry name" value="MUREIN HYDROLASE ACTIVATOR ENVC"/>
    <property type="match status" value="1"/>
</dbReference>
<dbReference type="CDD" id="cd12797">
    <property type="entry name" value="M23_peptidase"/>
    <property type="match status" value="1"/>
</dbReference>
<accession>A0A448UZE7</accession>
<dbReference type="InterPro" id="IPR050570">
    <property type="entry name" value="Cell_wall_metabolism_enzyme"/>
</dbReference>
<keyword evidence="5" id="KW-1185">Reference proteome</keyword>
<dbReference type="Gene3D" id="2.20.230.10">
    <property type="entry name" value="Resuscitation-promoting factor rpfb"/>
    <property type="match status" value="1"/>
</dbReference>
<reference evidence="4 5" key="1">
    <citation type="submission" date="2018-12" db="EMBL/GenBank/DDBJ databases">
        <authorList>
            <consortium name="Pathogen Informatics"/>
        </authorList>
    </citation>
    <scope>NUCLEOTIDE SEQUENCE [LARGE SCALE GENOMIC DNA]</scope>
    <source>
        <strain evidence="4 5">NCTC13079</strain>
    </source>
</reference>
<gene>
    <name evidence="4" type="ORF">NCTC13079_00035</name>
</gene>
<evidence type="ECO:0000259" key="3">
    <source>
        <dbReference type="PROSITE" id="PS51109"/>
    </source>
</evidence>
<feature type="chain" id="PRO_5019575440" evidence="2">
    <location>
        <begin position="38"/>
        <end position="392"/>
    </location>
</feature>
<sequence length="392" mass="42700">MILESWMKMRYEMKRAYVTAGLAVALAFGGLHSTALAASAQDIAARPATENATEAKKASEVTVYVGDNPTFRMQSQKDYEALIQKLQKSFQTEGSEIVNFRLEPALSVKDSGAEEGDVKTVDEAFVLLTQGGREEALYVAEETESLESIAKRFKMTLDEIKALNENWEDPVTKGTKLVVLQPAPMIKAEIEEIATTVTDIPFATVTKEDPERFENQKTVEQAGVNGKMESRVLTTKVDGRIVSSVTEDSRMSAEPVAEVVLVGTKKGAQTNSFIHPAVGRLTSPYGPRWGRFHYGIDVANCVGTDIIASDGGVITRAGRAGTYGNLVEIDHQNGYKTRYAHLSRVDVKVGDMVGQGQSVGKMGSTGRSTGPHLHFEIIENGKNINPAIHVQY</sequence>
<dbReference type="EMBL" id="LR134523">
    <property type="protein sequence ID" value="VEJ34206.1"/>
    <property type="molecule type" value="Genomic_DNA"/>
</dbReference>
<evidence type="ECO:0000313" key="5">
    <source>
        <dbReference type="Proteomes" id="UP000269544"/>
    </source>
</evidence>
<dbReference type="InterPro" id="IPR018392">
    <property type="entry name" value="LysM"/>
</dbReference>
<dbReference type="Pfam" id="PF01551">
    <property type="entry name" value="Peptidase_M23"/>
    <property type="match status" value="1"/>
</dbReference>
<dbReference type="Pfam" id="PF01476">
    <property type="entry name" value="LysM"/>
    <property type="match status" value="1"/>
</dbReference>
<dbReference type="InterPro" id="IPR011098">
    <property type="entry name" value="G5_dom"/>
</dbReference>
<dbReference type="InterPro" id="IPR036779">
    <property type="entry name" value="LysM_dom_sf"/>
</dbReference>
<dbReference type="InterPro" id="IPR016047">
    <property type="entry name" value="M23ase_b-sheet_dom"/>
</dbReference>
<dbReference type="InterPro" id="IPR011055">
    <property type="entry name" value="Dup_hybrid_motif"/>
</dbReference>
<organism evidence="4 5">
    <name type="scientific">Aedoeadaptatus ivorii</name>
    <dbReference type="NCBI Taxonomy" id="54006"/>
    <lineage>
        <taxon>Bacteria</taxon>
        <taxon>Bacillati</taxon>
        <taxon>Bacillota</taxon>
        <taxon>Tissierellia</taxon>
        <taxon>Tissierellales</taxon>
        <taxon>Peptoniphilaceae</taxon>
        <taxon>Aedoeadaptatus</taxon>
    </lineage>
</organism>
<dbReference type="OrthoDB" id="9809488at2"/>
<evidence type="ECO:0000256" key="1">
    <source>
        <dbReference type="ARBA" id="ARBA00022729"/>
    </source>
</evidence>
<dbReference type="SUPFAM" id="SSF51261">
    <property type="entry name" value="Duplicated hybrid motif"/>
    <property type="match status" value="1"/>
</dbReference>
<dbReference type="EC" id="3.4.24.75" evidence="4"/>
<evidence type="ECO:0000313" key="4">
    <source>
        <dbReference type="EMBL" id="VEJ34206.1"/>
    </source>
</evidence>
<protein>
    <submittedName>
        <fullName evidence="4">Glycyl-glycine endopeptidase ALE-1</fullName>
        <ecNumber evidence="4">3.4.24.75</ecNumber>
    </submittedName>
</protein>
<keyword evidence="4" id="KW-0378">Hydrolase</keyword>
<name>A0A448UZE7_9FIRM</name>
<dbReference type="Pfam" id="PF07501">
    <property type="entry name" value="G5"/>
    <property type="match status" value="1"/>
</dbReference>
<dbReference type="GO" id="GO:0004222">
    <property type="term" value="F:metalloendopeptidase activity"/>
    <property type="evidence" value="ECO:0007669"/>
    <property type="project" value="TreeGrafter"/>
</dbReference>